<keyword evidence="3" id="KW-1185">Reference proteome</keyword>
<dbReference type="RefSeq" id="WP_264500843.1">
    <property type="nucleotide sequence ID" value="NZ_JAPDDS010000004.1"/>
</dbReference>
<sequence>MADFSVRKLATYEKAKQIPAKVVRPVTETVRLIGALGELAGDQDALANWLHAPNRAFGKRSPMDLIKAGESDEIWQMVHQLRQGSFA</sequence>
<dbReference type="Proteomes" id="UP001207930">
    <property type="component" value="Unassembled WGS sequence"/>
</dbReference>
<dbReference type="InterPro" id="IPR024467">
    <property type="entry name" value="Xre/MbcA/ParS-like_toxin-bd"/>
</dbReference>
<organism evidence="2 3">
    <name type="scientific">Luteolibacter flavescens</name>
    <dbReference type="NCBI Taxonomy" id="1859460"/>
    <lineage>
        <taxon>Bacteria</taxon>
        <taxon>Pseudomonadati</taxon>
        <taxon>Verrucomicrobiota</taxon>
        <taxon>Verrucomicrobiia</taxon>
        <taxon>Verrucomicrobiales</taxon>
        <taxon>Verrucomicrobiaceae</taxon>
        <taxon>Luteolibacter</taxon>
    </lineage>
</organism>
<feature type="domain" description="Antitoxin Xre/MbcA/ParS-like toxin-binding" evidence="1">
    <location>
        <begin position="36"/>
        <end position="70"/>
    </location>
</feature>
<proteinExistence type="predicted"/>
<accession>A0ABT3FNR3</accession>
<gene>
    <name evidence="2" type="ORF">OKA04_09110</name>
</gene>
<comment type="caution">
    <text evidence="2">The sequence shown here is derived from an EMBL/GenBank/DDBJ whole genome shotgun (WGS) entry which is preliminary data.</text>
</comment>
<reference evidence="2 3" key="1">
    <citation type="submission" date="2022-10" db="EMBL/GenBank/DDBJ databases">
        <title>Luteolibacter flavescens strain MCCC 1K03193, whole genome shotgun sequencing project.</title>
        <authorList>
            <person name="Zhao G."/>
            <person name="Shen L."/>
        </authorList>
    </citation>
    <scope>NUCLEOTIDE SEQUENCE [LARGE SCALE GENOMIC DNA]</scope>
    <source>
        <strain evidence="2 3">MCCC 1K03193</strain>
    </source>
</reference>
<dbReference type="EMBL" id="JAPDDS010000004">
    <property type="protein sequence ID" value="MCW1884886.1"/>
    <property type="molecule type" value="Genomic_DNA"/>
</dbReference>
<evidence type="ECO:0000259" key="1">
    <source>
        <dbReference type="Pfam" id="PF09722"/>
    </source>
</evidence>
<evidence type="ECO:0000313" key="3">
    <source>
        <dbReference type="Proteomes" id="UP001207930"/>
    </source>
</evidence>
<protein>
    <submittedName>
        <fullName evidence="2">MbcA/ParS/Xre antitoxin family protein</fullName>
    </submittedName>
</protein>
<name>A0ABT3FNR3_9BACT</name>
<evidence type="ECO:0000313" key="2">
    <source>
        <dbReference type="EMBL" id="MCW1884886.1"/>
    </source>
</evidence>
<dbReference type="Pfam" id="PF09722">
    <property type="entry name" value="Xre_MbcA_ParS_C"/>
    <property type="match status" value="1"/>
</dbReference>